<gene>
    <name evidence="2" type="ORF">K469DRAFT_702871</name>
</gene>
<sequence length="91" mass="9785">MREAVRCRCTNASAILEETGGTVVQSHREVLTVQRVESIPPSTANVTSGKESVKVKEGAGQGEKKRRVAREFVAGRSPEVRYLAGLSVCKG</sequence>
<evidence type="ECO:0000313" key="3">
    <source>
        <dbReference type="Proteomes" id="UP000800200"/>
    </source>
</evidence>
<protein>
    <submittedName>
        <fullName evidence="2">Uncharacterized protein</fullName>
    </submittedName>
</protein>
<feature type="region of interest" description="Disordered" evidence="1">
    <location>
        <begin position="41"/>
        <end position="61"/>
    </location>
</feature>
<dbReference type="AlphaFoldDB" id="A0A6A6D7X8"/>
<proteinExistence type="predicted"/>
<evidence type="ECO:0000313" key="2">
    <source>
        <dbReference type="EMBL" id="KAF2175183.1"/>
    </source>
</evidence>
<accession>A0A6A6D7X8</accession>
<name>A0A6A6D7X8_9PEZI</name>
<dbReference type="Proteomes" id="UP000800200">
    <property type="component" value="Unassembled WGS sequence"/>
</dbReference>
<feature type="compositionally biased region" description="Polar residues" evidence="1">
    <location>
        <begin position="41"/>
        <end position="50"/>
    </location>
</feature>
<keyword evidence="3" id="KW-1185">Reference proteome</keyword>
<dbReference type="EMBL" id="ML994740">
    <property type="protein sequence ID" value="KAF2175183.1"/>
    <property type="molecule type" value="Genomic_DNA"/>
</dbReference>
<reference evidence="2" key="1">
    <citation type="journal article" date="2020" name="Stud. Mycol.">
        <title>101 Dothideomycetes genomes: a test case for predicting lifestyles and emergence of pathogens.</title>
        <authorList>
            <person name="Haridas S."/>
            <person name="Albert R."/>
            <person name="Binder M."/>
            <person name="Bloem J."/>
            <person name="Labutti K."/>
            <person name="Salamov A."/>
            <person name="Andreopoulos B."/>
            <person name="Baker S."/>
            <person name="Barry K."/>
            <person name="Bills G."/>
            <person name="Bluhm B."/>
            <person name="Cannon C."/>
            <person name="Castanera R."/>
            <person name="Culley D."/>
            <person name="Daum C."/>
            <person name="Ezra D."/>
            <person name="Gonzalez J."/>
            <person name="Henrissat B."/>
            <person name="Kuo A."/>
            <person name="Liang C."/>
            <person name="Lipzen A."/>
            <person name="Lutzoni F."/>
            <person name="Magnuson J."/>
            <person name="Mondo S."/>
            <person name="Nolan M."/>
            <person name="Ohm R."/>
            <person name="Pangilinan J."/>
            <person name="Park H.-J."/>
            <person name="Ramirez L."/>
            <person name="Alfaro M."/>
            <person name="Sun H."/>
            <person name="Tritt A."/>
            <person name="Yoshinaga Y."/>
            <person name="Zwiers L.-H."/>
            <person name="Turgeon B."/>
            <person name="Goodwin S."/>
            <person name="Spatafora J."/>
            <person name="Crous P."/>
            <person name="Grigoriev I."/>
        </authorList>
    </citation>
    <scope>NUCLEOTIDE SEQUENCE</scope>
    <source>
        <strain evidence="2">CBS 207.26</strain>
    </source>
</reference>
<evidence type="ECO:0000256" key="1">
    <source>
        <dbReference type="SAM" id="MobiDB-lite"/>
    </source>
</evidence>
<organism evidence="2 3">
    <name type="scientific">Zopfia rhizophila CBS 207.26</name>
    <dbReference type="NCBI Taxonomy" id="1314779"/>
    <lineage>
        <taxon>Eukaryota</taxon>
        <taxon>Fungi</taxon>
        <taxon>Dikarya</taxon>
        <taxon>Ascomycota</taxon>
        <taxon>Pezizomycotina</taxon>
        <taxon>Dothideomycetes</taxon>
        <taxon>Dothideomycetes incertae sedis</taxon>
        <taxon>Zopfiaceae</taxon>
        <taxon>Zopfia</taxon>
    </lineage>
</organism>